<dbReference type="HAMAP" id="MF_00108">
    <property type="entry name" value="IspD"/>
    <property type="match status" value="1"/>
</dbReference>
<name>A0ABP7Y5I3_9SPHI</name>
<comment type="pathway">
    <text evidence="3">Isoprenoid biosynthesis; isopentenyl diphosphate biosynthesis via DXP pathway; isopentenyl diphosphate from 1-deoxy-D-xylulose 5-phosphate: step 2/6.</text>
</comment>
<keyword evidence="1 3" id="KW-0808">Transferase</keyword>
<keyword evidence="3" id="KW-0414">Isoprene biosynthesis</keyword>
<dbReference type="NCBIfam" id="NF001186">
    <property type="entry name" value="PRK00155.2-3"/>
    <property type="match status" value="1"/>
</dbReference>
<keyword evidence="5" id="KW-1185">Reference proteome</keyword>
<comment type="caution">
    <text evidence="4">The sequence shown here is derived from an EMBL/GenBank/DDBJ whole genome shotgun (WGS) entry which is preliminary data.</text>
</comment>
<gene>
    <name evidence="3" type="primary">ispD</name>
    <name evidence="4" type="ORF">GCM10022216_00470</name>
</gene>
<dbReference type="EMBL" id="BAAAZI010000001">
    <property type="protein sequence ID" value="GAA4130903.1"/>
    <property type="molecule type" value="Genomic_DNA"/>
</dbReference>
<dbReference type="GO" id="GO:0016779">
    <property type="term" value="F:nucleotidyltransferase activity"/>
    <property type="evidence" value="ECO:0007669"/>
    <property type="project" value="UniProtKB-KW"/>
</dbReference>
<evidence type="ECO:0000256" key="3">
    <source>
        <dbReference type="HAMAP-Rule" id="MF_00108"/>
    </source>
</evidence>
<dbReference type="PANTHER" id="PTHR32125:SF4">
    <property type="entry name" value="2-C-METHYL-D-ERYTHRITOL 4-PHOSPHATE CYTIDYLYLTRANSFERASE, CHLOROPLASTIC"/>
    <property type="match status" value="1"/>
</dbReference>
<comment type="catalytic activity">
    <reaction evidence="3">
        <text>2-C-methyl-D-erythritol 4-phosphate + CTP + H(+) = 4-CDP-2-C-methyl-D-erythritol + diphosphate</text>
        <dbReference type="Rhea" id="RHEA:13429"/>
        <dbReference type="ChEBI" id="CHEBI:15378"/>
        <dbReference type="ChEBI" id="CHEBI:33019"/>
        <dbReference type="ChEBI" id="CHEBI:37563"/>
        <dbReference type="ChEBI" id="CHEBI:57823"/>
        <dbReference type="ChEBI" id="CHEBI:58262"/>
        <dbReference type="EC" id="2.7.7.60"/>
    </reaction>
</comment>
<dbReference type="EC" id="2.7.7.60" evidence="3"/>
<dbReference type="Gene3D" id="3.90.550.10">
    <property type="entry name" value="Spore Coat Polysaccharide Biosynthesis Protein SpsA, Chain A"/>
    <property type="match status" value="1"/>
</dbReference>
<dbReference type="InterPro" id="IPR050088">
    <property type="entry name" value="IspD/TarI_cytidylyltransf_bact"/>
</dbReference>
<dbReference type="NCBIfam" id="TIGR00453">
    <property type="entry name" value="ispD"/>
    <property type="match status" value="1"/>
</dbReference>
<comment type="function">
    <text evidence="3">Catalyzes the formation of 4-diphosphocytidyl-2-C-methyl-D-erythritol from CTP and 2-C-methyl-D-erythritol 4-phosphate (MEP).</text>
</comment>
<protein>
    <recommendedName>
        <fullName evidence="3">2-C-methyl-D-erythritol 4-phosphate cytidylyltransferase</fullName>
        <ecNumber evidence="3">2.7.7.60</ecNumber>
    </recommendedName>
    <alternativeName>
        <fullName evidence="3">4-diphosphocytidyl-2C-methyl-D-erythritol synthase</fullName>
    </alternativeName>
    <alternativeName>
        <fullName evidence="3">MEP cytidylyltransferase</fullName>
        <shortName evidence="3">MCT</shortName>
    </alternativeName>
</protein>
<organism evidence="4 5">
    <name type="scientific">Sphingobacterium kyonggiense</name>
    <dbReference type="NCBI Taxonomy" id="714075"/>
    <lineage>
        <taxon>Bacteria</taxon>
        <taxon>Pseudomonadati</taxon>
        <taxon>Bacteroidota</taxon>
        <taxon>Sphingobacteriia</taxon>
        <taxon>Sphingobacteriales</taxon>
        <taxon>Sphingobacteriaceae</taxon>
        <taxon>Sphingobacterium</taxon>
    </lineage>
</organism>
<evidence type="ECO:0000313" key="4">
    <source>
        <dbReference type="EMBL" id="GAA4130903.1"/>
    </source>
</evidence>
<keyword evidence="2 3" id="KW-0548">Nucleotidyltransferase</keyword>
<dbReference type="Proteomes" id="UP001500101">
    <property type="component" value="Unassembled WGS sequence"/>
</dbReference>
<feature type="site" description="Positions MEP for the nucleophilic attack" evidence="3">
    <location>
        <position position="214"/>
    </location>
</feature>
<evidence type="ECO:0000256" key="1">
    <source>
        <dbReference type="ARBA" id="ARBA00022679"/>
    </source>
</evidence>
<dbReference type="InterPro" id="IPR029044">
    <property type="entry name" value="Nucleotide-diphossugar_trans"/>
</dbReference>
<dbReference type="RefSeq" id="WP_344672671.1">
    <property type="nucleotide sequence ID" value="NZ_BAAAZI010000001.1"/>
</dbReference>
<feature type="site" description="Transition state stabilizer" evidence="3">
    <location>
        <position position="23"/>
    </location>
</feature>
<comment type="similarity">
    <text evidence="3">Belongs to the IspD/TarI cytidylyltransferase family. IspD subfamily.</text>
</comment>
<dbReference type="PANTHER" id="PTHR32125">
    <property type="entry name" value="2-C-METHYL-D-ERYTHRITOL 4-PHOSPHATE CYTIDYLYLTRANSFERASE, CHLOROPLASTIC"/>
    <property type="match status" value="1"/>
</dbReference>
<feature type="site" description="Positions MEP for the nucleophilic attack" evidence="3">
    <location>
        <position position="160"/>
    </location>
</feature>
<proteinExistence type="inferred from homology"/>
<dbReference type="InterPro" id="IPR034683">
    <property type="entry name" value="IspD/TarI"/>
</dbReference>
<reference evidence="5" key="1">
    <citation type="journal article" date="2019" name="Int. J. Syst. Evol. Microbiol.">
        <title>The Global Catalogue of Microorganisms (GCM) 10K type strain sequencing project: providing services to taxonomists for standard genome sequencing and annotation.</title>
        <authorList>
            <consortium name="The Broad Institute Genomics Platform"/>
            <consortium name="The Broad Institute Genome Sequencing Center for Infectious Disease"/>
            <person name="Wu L."/>
            <person name="Ma J."/>
        </authorList>
    </citation>
    <scope>NUCLEOTIDE SEQUENCE [LARGE SCALE GENOMIC DNA]</scope>
    <source>
        <strain evidence="5">JCM 16704</strain>
    </source>
</reference>
<accession>A0ABP7Y5I3</accession>
<sequence length="229" mass="25626">MENRYVIIVAAGTGSRIGGNLPKQYVPINGKPILMHTIEKFYHSETKPEIVVVIAKEMENLWSELCQKHGFQIPHHLCFGGESRFQSVKNGIDYIHYEISAQSTEGVIAIHDAARPFLSSKLIDALFLEVEKGNKAVIPAIKSSSSVRIGTRNVNSAMDRESVWLIQTPQVFDAFILKAAYKQQENPEFTDDASVVEKMSNNILILPGEHENMKITFESDLAIAQLLLM</sequence>
<dbReference type="Pfam" id="PF01128">
    <property type="entry name" value="IspD"/>
    <property type="match status" value="1"/>
</dbReference>
<evidence type="ECO:0000313" key="5">
    <source>
        <dbReference type="Proteomes" id="UP001500101"/>
    </source>
</evidence>
<dbReference type="SUPFAM" id="SSF53448">
    <property type="entry name" value="Nucleotide-diphospho-sugar transferases"/>
    <property type="match status" value="1"/>
</dbReference>
<evidence type="ECO:0000256" key="2">
    <source>
        <dbReference type="ARBA" id="ARBA00022695"/>
    </source>
</evidence>
<feature type="site" description="Transition state stabilizer" evidence="3">
    <location>
        <position position="16"/>
    </location>
</feature>
<dbReference type="InterPro" id="IPR001228">
    <property type="entry name" value="IspD"/>
</dbReference>
<dbReference type="CDD" id="cd02516">
    <property type="entry name" value="CDP-ME_synthetase"/>
    <property type="match status" value="1"/>
</dbReference>